<evidence type="ECO:0000313" key="4">
    <source>
        <dbReference type="Proteomes" id="UP000076798"/>
    </source>
</evidence>
<evidence type="ECO:0000256" key="2">
    <source>
        <dbReference type="SAM" id="SignalP"/>
    </source>
</evidence>
<evidence type="ECO:0000313" key="3">
    <source>
        <dbReference type="EMBL" id="KZT34031.1"/>
    </source>
</evidence>
<dbReference type="STRING" id="1314776.A0A165Z7T8"/>
<organism evidence="3 4">
    <name type="scientific">Sistotremastrum suecicum HHB10207 ss-3</name>
    <dbReference type="NCBI Taxonomy" id="1314776"/>
    <lineage>
        <taxon>Eukaryota</taxon>
        <taxon>Fungi</taxon>
        <taxon>Dikarya</taxon>
        <taxon>Basidiomycota</taxon>
        <taxon>Agaricomycotina</taxon>
        <taxon>Agaricomycetes</taxon>
        <taxon>Sistotremastrales</taxon>
        <taxon>Sistotremastraceae</taxon>
        <taxon>Sistotremastrum</taxon>
    </lineage>
</organism>
<dbReference type="EMBL" id="KV428204">
    <property type="protein sequence ID" value="KZT34031.1"/>
    <property type="molecule type" value="Genomic_DNA"/>
</dbReference>
<keyword evidence="1" id="KW-0472">Membrane</keyword>
<reference evidence="3 4" key="1">
    <citation type="journal article" date="2016" name="Mol. Biol. Evol.">
        <title>Comparative Genomics of Early-Diverging Mushroom-Forming Fungi Provides Insights into the Origins of Lignocellulose Decay Capabilities.</title>
        <authorList>
            <person name="Nagy L.G."/>
            <person name="Riley R."/>
            <person name="Tritt A."/>
            <person name="Adam C."/>
            <person name="Daum C."/>
            <person name="Floudas D."/>
            <person name="Sun H."/>
            <person name="Yadav J.S."/>
            <person name="Pangilinan J."/>
            <person name="Larsson K.H."/>
            <person name="Matsuura K."/>
            <person name="Barry K."/>
            <person name="Labutti K."/>
            <person name="Kuo R."/>
            <person name="Ohm R.A."/>
            <person name="Bhattacharya S.S."/>
            <person name="Shirouzu T."/>
            <person name="Yoshinaga Y."/>
            <person name="Martin F.M."/>
            <person name="Grigoriev I.V."/>
            <person name="Hibbett D.S."/>
        </authorList>
    </citation>
    <scope>NUCLEOTIDE SEQUENCE [LARGE SCALE GENOMIC DNA]</scope>
    <source>
        <strain evidence="3 4">HHB10207 ss-3</strain>
    </source>
</reference>
<sequence>MLAVISTLYVLGNLLQLVSSQMARTGDTPCKGTSLDWYTSVLGITPCRTYEMLRQICDPTYIVGVMPTTTPPDLCDSQVSGCCCNSIAFALSMLCLNCQQGNGTGLQGDTGIDAGAGVYQEYLTQFGKAQCSPEVNQSLPIDIQSGVCNESIRIDDDLYNLFWEDGSWLYMDTKDTMMTNFVARKNNTFTHCDSSARLETRTIVGAVLAGVMGALLLIASMSYCYRRRRIVAQKLAAFPFYGFPVAREQSSGDTITSRGISFFSVLPGTKSPPPNIEERPRGTPLLMSTNSISPEAPIQDASNQIISGADGIVDVRGLFVETGAQSDRHHDAGPVIIHVQRSNSGRLPPAYGKLLRR</sequence>
<dbReference type="AlphaFoldDB" id="A0A165Z7T8"/>
<dbReference type="Proteomes" id="UP000076798">
    <property type="component" value="Unassembled WGS sequence"/>
</dbReference>
<dbReference type="OrthoDB" id="2757214at2759"/>
<name>A0A165Z7T8_9AGAM</name>
<keyword evidence="1" id="KW-1133">Transmembrane helix</keyword>
<accession>A0A165Z7T8</accession>
<proteinExistence type="predicted"/>
<feature type="transmembrane region" description="Helical" evidence="1">
    <location>
        <begin position="203"/>
        <end position="225"/>
    </location>
</feature>
<feature type="chain" id="PRO_5007869850" evidence="2">
    <location>
        <begin position="21"/>
        <end position="357"/>
    </location>
</feature>
<keyword evidence="4" id="KW-1185">Reference proteome</keyword>
<evidence type="ECO:0000256" key="1">
    <source>
        <dbReference type="SAM" id="Phobius"/>
    </source>
</evidence>
<protein>
    <submittedName>
        <fullName evidence="3">Uncharacterized protein</fullName>
    </submittedName>
</protein>
<keyword evidence="1" id="KW-0812">Transmembrane</keyword>
<gene>
    <name evidence="3" type="ORF">SISSUDRAFT_1053447</name>
</gene>
<keyword evidence="2" id="KW-0732">Signal</keyword>
<feature type="signal peptide" evidence="2">
    <location>
        <begin position="1"/>
        <end position="20"/>
    </location>
</feature>